<dbReference type="Gene3D" id="3.40.50.2020">
    <property type="match status" value="1"/>
</dbReference>
<proteinExistence type="inferred from homology"/>
<dbReference type="PANTHER" id="PTHR47505">
    <property type="entry name" value="DNA UTILIZATION PROTEIN YHGH"/>
    <property type="match status" value="1"/>
</dbReference>
<evidence type="ECO:0000256" key="1">
    <source>
        <dbReference type="ARBA" id="ARBA00008007"/>
    </source>
</evidence>
<comment type="similarity">
    <text evidence="1">Belongs to the ComF/GntX family.</text>
</comment>
<dbReference type="InterPro" id="IPR000836">
    <property type="entry name" value="PRTase_dom"/>
</dbReference>
<dbReference type="EMBL" id="CAEZSV010000041">
    <property type="protein sequence ID" value="CAB4549417.1"/>
    <property type="molecule type" value="Genomic_DNA"/>
</dbReference>
<dbReference type="PANTHER" id="PTHR47505:SF1">
    <property type="entry name" value="DNA UTILIZATION PROTEIN YHGH"/>
    <property type="match status" value="1"/>
</dbReference>
<dbReference type="SUPFAM" id="SSF53271">
    <property type="entry name" value="PRTase-like"/>
    <property type="match status" value="1"/>
</dbReference>
<dbReference type="CDD" id="cd06223">
    <property type="entry name" value="PRTases_typeI"/>
    <property type="match status" value="1"/>
</dbReference>
<dbReference type="AlphaFoldDB" id="A0A6J6CDT2"/>
<organism evidence="2">
    <name type="scientific">freshwater metagenome</name>
    <dbReference type="NCBI Taxonomy" id="449393"/>
    <lineage>
        <taxon>unclassified sequences</taxon>
        <taxon>metagenomes</taxon>
        <taxon>ecological metagenomes</taxon>
    </lineage>
</organism>
<dbReference type="InterPro" id="IPR029057">
    <property type="entry name" value="PRTase-like"/>
</dbReference>
<dbReference type="InterPro" id="IPR051910">
    <property type="entry name" value="ComF/GntX_DNA_util-trans"/>
</dbReference>
<protein>
    <submittedName>
        <fullName evidence="2">Unannotated protein</fullName>
    </submittedName>
</protein>
<sequence>MCVACQRKFSSSHALTPKIVHVTKSKCTIGSLLPYDERVSRIILGAKDDGNRKLEGIVVNALVAARSLFPENLLLIPIPSTSIAKRRRGRDFTFELARALSRHTGDQVVRSLRYTRTVAPQKSLNARERAVNMRGALVFCENSQKFINKPALLLDDVLTTGATLVEGMRAMGSAGRPCLGAITASFSLNWSPGQPQR</sequence>
<accession>A0A6J6CDT2</accession>
<gene>
    <name evidence="2" type="ORF">UFOPK1506_00343</name>
</gene>
<evidence type="ECO:0000313" key="2">
    <source>
        <dbReference type="EMBL" id="CAB4549417.1"/>
    </source>
</evidence>
<name>A0A6J6CDT2_9ZZZZ</name>
<reference evidence="2" key="1">
    <citation type="submission" date="2020-05" db="EMBL/GenBank/DDBJ databases">
        <authorList>
            <person name="Chiriac C."/>
            <person name="Salcher M."/>
            <person name="Ghai R."/>
            <person name="Kavagutti S V."/>
        </authorList>
    </citation>
    <scope>NUCLEOTIDE SEQUENCE</scope>
</reference>